<gene>
    <name evidence="1" type="ORF">Q75_08410</name>
</gene>
<accession>A0A147K8K1</accession>
<dbReference type="Proteomes" id="UP000074108">
    <property type="component" value="Unassembled WGS sequence"/>
</dbReference>
<protein>
    <recommendedName>
        <fullName evidence="3">Spore coat protein</fullName>
    </recommendedName>
</protein>
<dbReference type="PATRIC" id="fig|1150625.3.peg.1779"/>
<dbReference type="EMBL" id="LDYG01000028">
    <property type="protein sequence ID" value="KUP06536.1"/>
    <property type="molecule type" value="Genomic_DNA"/>
</dbReference>
<dbReference type="InterPro" id="IPR025555">
    <property type="entry name" value="YppG"/>
</dbReference>
<dbReference type="Pfam" id="PF14179">
    <property type="entry name" value="YppG"/>
    <property type="match status" value="1"/>
</dbReference>
<sequence>MMTRRPSYYPSPAMFTYNRPVNYPMQSYNGGYQPPIPYTQANGYSQYANQQSYTYPTGQSYFQNPLQAEEYHYFPKQVQTQNLPAYQNPYPKGSFLMDKGKGNTIMNSFKNQEGQFDFNKVMNTTGQLMGAVNQMSAVVKGIGSMFLK</sequence>
<dbReference type="AlphaFoldDB" id="A0A147K8K1"/>
<evidence type="ECO:0000313" key="2">
    <source>
        <dbReference type="Proteomes" id="UP000074108"/>
    </source>
</evidence>
<reference evidence="1 2" key="1">
    <citation type="journal article" date="2016" name="Front. Microbiol.">
        <title>Microevolution Analysis of Bacillus coahuilensis Unveils Differences in Phosphorus Acquisition Strategies and Their Regulation.</title>
        <authorList>
            <person name="Gomez-Lunar Z."/>
            <person name="Hernandez-Gonzalez I."/>
            <person name="Rodriguez-Torres M.D."/>
            <person name="Souza V."/>
            <person name="Olmedo-Alvarez G."/>
        </authorList>
    </citation>
    <scope>NUCLEOTIDE SEQUENCE [LARGE SCALE GENOMIC DNA]</scope>
    <source>
        <strain evidence="2">p1.1.43</strain>
    </source>
</reference>
<organism evidence="1 2">
    <name type="scientific">Bacillus coahuilensis p1.1.43</name>
    <dbReference type="NCBI Taxonomy" id="1150625"/>
    <lineage>
        <taxon>Bacteria</taxon>
        <taxon>Bacillati</taxon>
        <taxon>Bacillota</taxon>
        <taxon>Bacilli</taxon>
        <taxon>Bacillales</taxon>
        <taxon>Bacillaceae</taxon>
        <taxon>Bacillus</taxon>
    </lineage>
</organism>
<name>A0A147K8K1_9BACI</name>
<keyword evidence="2" id="KW-1185">Reference proteome</keyword>
<proteinExistence type="predicted"/>
<evidence type="ECO:0000313" key="1">
    <source>
        <dbReference type="EMBL" id="KUP06536.1"/>
    </source>
</evidence>
<evidence type="ECO:0008006" key="3">
    <source>
        <dbReference type="Google" id="ProtNLM"/>
    </source>
</evidence>
<comment type="caution">
    <text evidence="1">The sequence shown here is derived from an EMBL/GenBank/DDBJ whole genome shotgun (WGS) entry which is preliminary data.</text>
</comment>
<dbReference type="RefSeq" id="WP_059351072.1">
    <property type="nucleotide sequence ID" value="NZ_LDYG01000028.1"/>
</dbReference>